<evidence type="ECO:0000313" key="4">
    <source>
        <dbReference type="Proteomes" id="UP000433493"/>
    </source>
</evidence>
<dbReference type="PANTHER" id="PTHR12126">
    <property type="entry name" value="NADH-UBIQUINONE OXIDOREDUCTASE 39 KDA SUBUNIT-RELATED"/>
    <property type="match status" value="1"/>
</dbReference>
<dbReference type="InterPro" id="IPR036291">
    <property type="entry name" value="NAD(P)-bd_dom_sf"/>
</dbReference>
<keyword evidence="1" id="KW-0732">Signal</keyword>
<dbReference type="RefSeq" id="WP_158051978.1">
    <property type="nucleotide sequence ID" value="NZ_WBKB01000003.1"/>
</dbReference>
<dbReference type="SUPFAM" id="SSF51735">
    <property type="entry name" value="NAD(P)-binding Rossmann-fold domains"/>
    <property type="match status" value="1"/>
</dbReference>
<protein>
    <submittedName>
        <fullName evidence="3">NAD(P)H-binding protein</fullName>
    </submittedName>
</protein>
<evidence type="ECO:0000259" key="2">
    <source>
        <dbReference type="Pfam" id="PF13460"/>
    </source>
</evidence>
<dbReference type="OrthoDB" id="9771302at2"/>
<name>A0A7J5BBN8_9MICO</name>
<dbReference type="AlphaFoldDB" id="A0A7J5BBN8"/>
<dbReference type="InterPro" id="IPR051207">
    <property type="entry name" value="ComplexI_NDUFA9_subunit"/>
</dbReference>
<dbReference type="EMBL" id="WBKB01000003">
    <property type="protein sequence ID" value="KAB1643563.1"/>
    <property type="molecule type" value="Genomic_DNA"/>
</dbReference>
<keyword evidence="4" id="KW-1185">Reference proteome</keyword>
<accession>A0A7J5BBN8</accession>
<organism evidence="3 4">
    <name type="scientific">Gulosibacter chungangensis</name>
    <dbReference type="NCBI Taxonomy" id="979746"/>
    <lineage>
        <taxon>Bacteria</taxon>
        <taxon>Bacillati</taxon>
        <taxon>Actinomycetota</taxon>
        <taxon>Actinomycetes</taxon>
        <taxon>Micrococcales</taxon>
        <taxon>Microbacteriaceae</taxon>
        <taxon>Gulosibacter</taxon>
    </lineage>
</organism>
<evidence type="ECO:0000256" key="1">
    <source>
        <dbReference type="SAM" id="SignalP"/>
    </source>
</evidence>
<dbReference type="Gene3D" id="3.40.50.720">
    <property type="entry name" value="NAD(P)-binding Rossmann-like Domain"/>
    <property type="match status" value="1"/>
</dbReference>
<sequence>MKIAVIGGMGLLGSAVITAAAAAGHETAALSRRAGVDITVFEQVLPALEGVDAVIDASSIATAKAKQAVMFIARGTRNLLAAERELGIRHHVAISIIGAAKTNAGYYAGKAAQEKILRREPGGWTVLRATQFHEFGKQIAERYGVGNLRFIPTMRSQPVAVHEVAEELVRLAAAEPIGYAQDLGGPEEITVPDMVRQYFSVTYSSNRVLEFPLPGRFGRSMRDGSLLPGPGARLGTQTYREWLAMQR</sequence>
<dbReference type="Pfam" id="PF13460">
    <property type="entry name" value="NAD_binding_10"/>
    <property type="match status" value="1"/>
</dbReference>
<dbReference type="GO" id="GO:0044877">
    <property type="term" value="F:protein-containing complex binding"/>
    <property type="evidence" value="ECO:0007669"/>
    <property type="project" value="TreeGrafter"/>
</dbReference>
<feature type="signal peptide" evidence="1">
    <location>
        <begin position="1"/>
        <end position="19"/>
    </location>
</feature>
<reference evidence="3 4" key="1">
    <citation type="submission" date="2019-09" db="EMBL/GenBank/DDBJ databases">
        <title>Phylogeny of genus Pseudoclavibacter and closely related genus.</title>
        <authorList>
            <person name="Li Y."/>
        </authorList>
    </citation>
    <scope>NUCLEOTIDE SEQUENCE [LARGE SCALE GENOMIC DNA]</scope>
    <source>
        <strain evidence="3 4">KCTC 13959</strain>
    </source>
</reference>
<feature type="domain" description="NAD(P)-binding" evidence="2">
    <location>
        <begin position="36"/>
        <end position="172"/>
    </location>
</feature>
<evidence type="ECO:0000313" key="3">
    <source>
        <dbReference type="EMBL" id="KAB1643563.1"/>
    </source>
</evidence>
<dbReference type="PANTHER" id="PTHR12126:SF11">
    <property type="entry name" value="NADH DEHYDROGENASE [UBIQUINONE] 1 ALPHA SUBCOMPLEX SUBUNIT 9, MITOCHONDRIAL"/>
    <property type="match status" value="1"/>
</dbReference>
<dbReference type="Proteomes" id="UP000433493">
    <property type="component" value="Unassembled WGS sequence"/>
</dbReference>
<proteinExistence type="predicted"/>
<dbReference type="InterPro" id="IPR016040">
    <property type="entry name" value="NAD(P)-bd_dom"/>
</dbReference>
<gene>
    <name evidence="3" type="ORF">F8O05_06705</name>
</gene>
<feature type="chain" id="PRO_5039371476" evidence="1">
    <location>
        <begin position="20"/>
        <end position="247"/>
    </location>
</feature>
<comment type="caution">
    <text evidence="3">The sequence shown here is derived from an EMBL/GenBank/DDBJ whole genome shotgun (WGS) entry which is preliminary data.</text>
</comment>